<gene>
    <name evidence="1" type="ORF">CHRIB12_LOCUS573</name>
</gene>
<protein>
    <submittedName>
        <fullName evidence="1">Uncharacterized protein</fullName>
    </submittedName>
</protein>
<organism evidence="1 2">
    <name type="scientific">Rhizophagus irregularis</name>
    <dbReference type="NCBI Taxonomy" id="588596"/>
    <lineage>
        <taxon>Eukaryota</taxon>
        <taxon>Fungi</taxon>
        <taxon>Fungi incertae sedis</taxon>
        <taxon>Mucoromycota</taxon>
        <taxon>Glomeromycotina</taxon>
        <taxon>Glomeromycetes</taxon>
        <taxon>Glomerales</taxon>
        <taxon>Glomeraceae</taxon>
        <taxon>Rhizophagus</taxon>
    </lineage>
</organism>
<evidence type="ECO:0000313" key="2">
    <source>
        <dbReference type="Proteomes" id="UP000684084"/>
    </source>
</evidence>
<sequence length="163" mass="19003">METLRPDKIVEWIPYNNLRNIKYLTKGGCSEIYTADWINGGYDEWNSKEKQLERKGRHKVILKRLESIESANRSWFEEAKSHLALYARSIFNGYGFKKIFTTKSYISPSSGSINSSIRTYLSKTHSFKDLPEPRNATKEEQEAYYSLQNDLSLPDSMYIVNNI</sequence>
<name>A0A915YNG1_9GLOM</name>
<dbReference type="Proteomes" id="UP000684084">
    <property type="component" value="Unassembled WGS sequence"/>
</dbReference>
<accession>A0A915YNG1</accession>
<dbReference type="OrthoDB" id="2385888at2759"/>
<dbReference type="EMBL" id="CAGKOT010000001">
    <property type="protein sequence ID" value="CAB5297412.1"/>
    <property type="molecule type" value="Genomic_DNA"/>
</dbReference>
<evidence type="ECO:0000313" key="1">
    <source>
        <dbReference type="EMBL" id="CAB5297412.1"/>
    </source>
</evidence>
<comment type="caution">
    <text evidence="1">The sequence shown here is derived from an EMBL/GenBank/DDBJ whole genome shotgun (WGS) entry which is preliminary data.</text>
</comment>
<proteinExistence type="predicted"/>
<dbReference type="AlphaFoldDB" id="A0A915YNG1"/>
<reference evidence="1" key="1">
    <citation type="submission" date="2020-05" db="EMBL/GenBank/DDBJ databases">
        <authorList>
            <person name="Rincon C."/>
            <person name="Sanders R I."/>
            <person name="Robbins C."/>
            <person name="Chaturvedi A."/>
        </authorList>
    </citation>
    <scope>NUCLEOTIDE SEQUENCE</scope>
    <source>
        <strain evidence="1">CHB12</strain>
    </source>
</reference>